<evidence type="ECO:0000313" key="3">
    <source>
        <dbReference type="Proteomes" id="UP000325577"/>
    </source>
</evidence>
<evidence type="ECO:0000313" key="2">
    <source>
        <dbReference type="EMBL" id="KAA8517975.1"/>
    </source>
</evidence>
<organism evidence="2 3">
    <name type="scientific">Nyssa sinensis</name>
    <dbReference type="NCBI Taxonomy" id="561372"/>
    <lineage>
        <taxon>Eukaryota</taxon>
        <taxon>Viridiplantae</taxon>
        <taxon>Streptophyta</taxon>
        <taxon>Embryophyta</taxon>
        <taxon>Tracheophyta</taxon>
        <taxon>Spermatophyta</taxon>
        <taxon>Magnoliopsida</taxon>
        <taxon>eudicotyledons</taxon>
        <taxon>Gunneridae</taxon>
        <taxon>Pentapetalae</taxon>
        <taxon>asterids</taxon>
        <taxon>Cornales</taxon>
        <taxon>Nyssaceae</taxon>
        <taxon>Nyssa</taxon>
    </lineage>
</organism>
<keyword evidence="3" id="KW-1185">Reference proteome</keyword>
<dbReference type="AlphaFoldDB" id="A0A5J4ZHF3"/>
<gene>
    <name evidence="2" type="ORF">F0562_015449</name>
</gene>
<protein>
    <submittedName>
        <fullName evidence="2">Uncharacterized protein</fullName>
    </submittedName>
</protein>
<proteinExistence type="predicted"/>
<feature type="region of interest" description="Disordered" evidence="1">
    <location>
        <begin position="1"/>
        <end position="20"/>
    </location>
</feature>
<dbReference type="EMBL" id="CM018050">
    <property type="protein sequence ID" value="KAA8517975.1"/>
    <property type="molecule type" value="Genomic_DNA"/>
</dbReference>
<accession>A0A5J4ZHF3</accession>
<evidence type="ECO:0000256" key="1">
    <source>
        <dbReference type="SAM" id="MobiDB-lite"/>
    </source>
</evidence>
<name>A0A5J4ZHF3_9ASTE</name>
<reference evidence="2 3" key="1">
    <citation type="submission" date="2019-09" db="EMBL/GenBank/DDBJ databases">
        <title>A chromosome-level genome assembly of the Chinese tupelo Nyssa sinensis.</title>
        <authorList>
            <person name="Yang X."/>
            <person name="Kang M."/>
            <person name="Yang Y."/>
            <person name="Xiong H."/>
            <person name="Wang M."/>
            <person name="Zhang Z."/>
            <person name="Wang Z."/>
            <person name="Wu H."/>
            <person name="Ma T."/>
            <person name="Liu J."/>
            <person name="Xi Z."/>
        </authorList>
    </citation>
    <scope>NUCLEOTIDE SEQUENCE [LARGE SCALE GENOMIC DNA]</scope>
    <source>
        <strain evidence="2">J267</strain>
        <tissue evidence="2">Leaf</tissue>
    </source>
</reference>
<sequence>MQSTADDSNDAIDGVGADSSMTVTLQSTVKRLSRRLGESSSLLMPGADHDRQWKQVPWSEPLKPMEVVGKGKTKLGKLVAFKAPTTIQGTASGIHGTPTSI</sequence>
<dbReference type="Proteomes" id="UP000325577">
    <property type="component" value="Linkage Group LG7"/>
</dbReference>